<gene>
    <name evidence="5" type="ORF">D9V37_15035</name>
</gene>
<dbReference type="PRINTS" id="PR00038">
    <property type="entry name" value="HTHLUXR"/>
</dbReference>
<dbReference type="Pfam" id="PF00196">
    <property type="entry name" value="GerE"/>
    <property type="match status" value="1"/>
</dbReference>
<dbReference type="Proteomes" id="UP000281708">
    <property type="component" value="Unassembled WGS sequence"/>
</dbReference>
<dbReference type="Gene3D" id="3.40.50.2300">
    <property type="match status" value="1"/>
</dbReference>
<proteinExistence type="predicted"/>
<evidence type="ECO:0000256" key="2">
    <source>
        <dbReference type="ARBA" id="ARBA00023125"/>
    </source>
</evidence>
<dbReference type="PANTHER" id="PTHR44688">
    <property type="entry name" value="DNA-BINDING TRANSCRIPTIONAL ACTIVATOR DEVR_DOSR"/>
    <property type="match status" value="1"/>
</dbReference>
<protein>
    <submittedName>
        <fullName evidence="5">DNA-binding response regulator</fullName>
    </submittedName>
</protein>
<dbReference type="SUPFAM" id="SSF46894">
    <property type="entry name" value="C-terminal effector domain of the bipartite response regulators"/>
    <property type="match status" value="1"/>
</dbReference>
<dbReference type="CDD" id="cd06170">
    <property type="entry name" value="LuxR_C_like"/>
    <property type="match status" value="1"/>
</dbReference>
<evidence type="ECO:0000259" key="4">
    <source>
        <dbReference type="PROSITE" id="PS50043"/>
    </source>
</evidence>
<dbReference type="PROSITE" id="PS50043">
    <property type="entry name" value="HTH_LUXR_2"/>
    <property type="match status" value="1"/>
</dbReference>
<keyword evidence="6" id="KW-1185">Reference proteome</keyword>
<dbReference type="OrthoDB" id="4069167at2"/>
<organism evidence="5 6">
    <name type="scientific">Nocardioides mangrovicus</name>
    <dbReference type="NCBI Taxonomy" id="2478913"/>
    <lineage>
        <taxon>Bacteria</taxon>
        <taxon>Bacillati</taxon>
        <taxon>Actinomycetota</taxon>
        <taxon>Actinomycetes</taxon>
        <taxon>Propionibacteriales</taxon>
        <taxon>Nocardioidaceae</taxon>
        <taxon>Nocardioides</taxon>
    </lineage>
</organism>
<dbReference type="SMART" id="SM00421">
    <property type="entry name" value="HTH_LUXR"/>
    <property type="match status" value="1"/>
</dbReference>
<evidence type="ECO:0000313" key="6">
    <source>
        <dbReference type="Proteomes" id="UP000281708"/>
    </source>
</evidence>
<dbReference type="GO" id="GO:0006355">
    <property type="term" value="P:regulation of DNA-templated transcription"/>
    <property type="evidence" value="ECO:0007669"/>
    <property type="project" value="InterPro"/>
</dbReference>
<accession>A0A3L8NXY4</accession>
<evidence type="ECO:0000256" key="1">
    <source>
        <dbReference type="ARBA" id="ARBA00023015"/>
    </source>
</evidence>
<keyword evidence="1" id="KW-0805">Transcription regulation</keyword>
<keyword evidence="2 5" id="KW-0238">DNA-binding</keyword>
<evidence type="ECO:0000256" key="3">
    <source>
        <dbReference type="ARBA" id="ARBA00023163"/>
    </source>
</evidence>
<evidence type="ECO:0000313" key="5">
    <source>
        <dbReference type="EMBL" id="RLV47497.1"/>
    </source>
</evidence>
<dbReference type="AlphaFoldDB" id="A0A3L8NXY4"/>
<comment type="caution">
    <text evidence="5">The sequence shown here is derived from an EMBL/GenBank/DDBJ whole genome shotgun (WGS) entry which is preliminary data.</text>
</comment>
<dbReference type="GO" id="GO:0003677">
    <property type="term" value="F:DNA binding"/>
    <property type="evidence" value="ECO:0007669"/>
    <property type="project" value="UniProtKB-KW"/>
</dbReference>
<dbReference type="InterPro" id="IPR016032">
    <property type="entry name" value="Sig_transdc_resp-reg_C-effctor"/>
</dbReference>
<name>A0A3L8NXY4_9ACTN</name>
<feature type="domain" description="HTH luxR-type" evidence="4">
    <location>
        <begin position="138"/>
        <end position="203"/>
    </location>
</feature>
<dbReference type="RefSeq" id="WP_121807001.1">
    <property type="nucleotide sequence ID" value="NZ_RDBE01000010.1"/>
</dbReference>
<dbReference type="InterPro" id="IPR000792">
    <property type="entry name" value="Tscrpt_reg_LuxR_C"/>
</dbReference>
<keyword evidence="3" id="KW-0804">Transcription</keyword>
<dbReference type="PANTHER" id="PTHR44688:SF16">
    <property type="entry name" value="DNA-BINDING TRANSCRIPTIONAL ACTIVATOR DEVR_DOSR"/>
    <property type="match status" value="1"/>
</dbReference>
<sequence length="205" mass="21258">MLVAERDDGLAGLLLAWLRGAGVGAERIGADADLVDAAGDHAAEVVVAGPSMIEAGFEDVVPRLVAHGSRVLAITDDPAARTASLVLLAGASGLLVLDDDLAGELPSAVDAVAAGSSALHPDVAALVLRRWREDQRRTAPPQVVLTPREHDVLRGLTDGLTSRSLASRLGVAEKTIEAHRSRLYAKLGARNQSHAVSIAAERGLL</sequence>
<dbReference type="EMBL" id="RDBE01000010">
    <property type="protein sequence ID" value="RLV47497.1"/>
    <property type="molecule type" value="Genomic_DNA"/>
</dbReference>
<reference evidence="5 6" key="1">
    <citation type="submission" date="2018-10" db="EMBL/GenBank/DDBJ databases">
        <title>Marmoricola sp. 4Q3S-7 whole genome shotgun sequence.</title>
        <authorList>
            <person name="Li F."/>
        </authorList>
    </citation>
    <scope>NUCLEOTIDE SEQUENCE [LARGE SCALE GENOMIC DNA]</scope>
    <source>
        <strain evidence="5 6">4Q3S-7</strain>
    </source>
</reference>